<evidence type="ECO:0000256" key="2">
    <source>
        <dbReference type="ARBA" id="ARBA00022801"/>
    </source>
</evidence>
<organism evidence="4 5">
    <name type="scientific">Chitinophaga niastensis</name>
    <dbReference type="NCBI Taxonomy" id="536980"/>
    <lineage>
        <taxon>Bacteria</taxon>
        <taxon>Pseudomonadati</taxon>
        <taxon>Bacteroidota</taxon>
        <taxon>Chitinophagia</taxon>
        <taxon>Chitinophagales</taxon>
        <taxon>Chitinophagaceae</taxon>
        <taxon>Chitinophaga</taxon>
    </lineage>
</organism>
<dbReference type="GO" id="GO:0008233">
    <property type="term" value="F:peptidase activity"/>
    <property type="evidence" value="ECO:0007669"/>
    <property type="project" value="InterPro"/>
</dbReference>
<dbReference type="GO" id="GO:0016020">
    <property type="term" value="C:membrane"/>
    <property type="evidence" value="ECO:0007669"/>
    <property type="project" value="TreeGrafter"/>
</dbReference>
<comment type="similarity">
    <text evidence="1">Belongs to the peptidase S33 family.</text>
</comment>
<name>A0A2P8HP96_CHINA</name>
<feature type="domain" description="AB hydrolase-1" evidence="3">
    <location>
        <begin position="33"/>
        <end position="293"/>
    </location>
</feature>
<accession>A0A2P8HP96</accession>
<dbReference type="PANTHER" id="PTHR43798">
    <property type="entry name" value="MONOACYLGLYCEROL LIPASE"/>
    <property type="match status" value="1"/>
</dbReference>
<dbReference type="GO" id="GO:0006508">
    <property type="term" value="P:proteolysis"/>
    <property type="evidence" value="ECO:0007669"/>
    <property type="project" value="InterPro"/>
</dbReference>
<evidence type="ECO:0000259" key="3">
    <source>
        <dbReference type="Pfam" id="PF00561"/>
    </source>
</evidence>
<dbReference type="InterPro" id="IPR002410">
    <property type="entry name" value="Peptidase_S33"/>
</dbReference>
<keyword evidence="2" id="KW-0378">Hydrolase</keyword>
<dbReference type="InterPro" id="IPR050266">
    <property type="entry name" value="AB_hydrolase_sf"/>
</dbReference>
<dbReference type="Gene3D" id="3.40.50.1820">
    <property type="entry name" value="alpha/beta hydrolase"/>
    <property type="match status" value="1"/>
</dbReference>
<comment type="caution">
    <text evidence="4">The sequence shown here is derived from an EMBL/GenBank/DDBJ whole genome shotgun (WGS) entry which is preliminary data.</text>
</comment>
<proteinExistence type="inferred from homology"/>
<dbReference type="InterPro" id="IPR029058">
    <property type="entry name" value="AB_hydrolase_fold"/>
</dbReference>
<dbReference type="PRINTS" id="PR00793">
    <property type="entry name" value="PROAMNOPTASE"/>
</dbReference>
<dbReference type="InterPro" id="IPR000073">
    <property type="entry name" value="AB_hydrolase_1"/>
</dbReference>
<reference evidence="4 5" key="1">
    <citation type="submission" date="2018-03" db="EMBL/GenBank/DDBJ databases">
        <title>Genomic Encyclopedia of Archaeal and Bacterial Type Strains, Phase II (KMG-II): from individual species to whole genera.</title>
        <authorList>
            <person name="Goeker M."/>
        </authorList>
    </citation>
    <scope>NUCLEOTIDE SEQUENCE [LARGE SCALE GENOMIC DNA]</scope>
    <source>
        <strain evidence="4 5">DSM 24859</strain>
    </source>
</reference>
<keyword evidence="5" id="KW-1185">Reference proteome</keyword>
<evidence type="ECO:0000313" key="5">
    <source>
        <dbReference type="Proteomes" id="UP000240971"/>
    </source>
</evidence>
<protein>
    <submittedName>
        <fullName evidence="4">Proline iminopeptidase</fullName>
    </submittedName>
</protein>
<dbReference type="RefSeq" id="WP_106528448.1">
    <property type="nucleotide sequence ID" value="NZ_PYAW01000002.1"/>
</dbReference>
<dbReference type="SUPFAM" id="SSF53474">
    <property type="entry name" value="alpha/beta-Hydrolases"/>
    <property type="match status" value="1"/>
</dbReference>
<dbReference type="Pfam" id="PF00561">
    <property type="entry name" value="Abhydrolase_1"/>
    <property type="match status" value="1"/>
</dbReference>
<dbReference type="OrthoDB" id="9780932at2"/>
<dbReference type="PANTHER" id="PTHR43798:SF33">
    <property type="entry name" value="HYDROLASE, PUTATIVE (AFU_ORTHOLOGUE AFUA_2G14860)-RELATED"/>
    <property type="match status" value="1"/>
</dbReference>
<evidence type="ECO:0000256" key="1">
    <source>
        <dbReference type="ARBA" id="ARBA00010088"/>
    </source>
</evidence>
<gene>
    <name evidence="4" type="ORF">CLV51_102899</name>
</gene>
<sequence>MKQIVGLVVLLLTTFFTSGQTLYTKAYGSSKNKPVIFIHGGPGSSSVAFEATTAQKLADNGFYVILYDRRGEGLSKDENAKFNFQETFDDLNGIYKKFGIKKATLIGFSFGGIVSTLYTEKYADNVTSLILVSSLLSQQETYSTILKRSKVIYQTQKDSANLNNIFKVENMDKSSFEYRASCFKHASQNGFFATKNQNDLAKSLYSKLQSDSGYMKFSSQKNNDAVVGFWKNEKYSTMSIMPVLKHLQSEKIKIYALYGKDDGIFSTEQVMNLQDLIGNDKLKYLDNCAHYLYTDQQIAFIAALKTWIK</sequence>
<dbReference type="Proteomes" id="UP000240971">
    <property type="component" value="Unassembled WGS sequence"/>
</dbReference>
<evidence type="ECO:0000313" key="4">
    <source>
        <dbReference type="EMBL" id="PSL48039.1"/>
    </source>
</evidence>
<dbReference type="EMBL" id="PYAW01000002">
    <property type="protein sequence ID" value="PSL48039.1"/>
    <property type="molecule type" value="Genomic_DNA"/>
</dbReference>
<dbReference type="AlphaFoldDB" id="A0A2P8HP96"/>